<dbReference type="AlphaFoldDB" id="A0AAU6PXD7"/>
<evidence type="ECO:0000256" key="1">
    <source>
        <dbReference type="ARBA" id="ARBA00004225"/>
    </source>
</evidence>
<dbReference type="InterPro" id="IPR001750">
    <property type="entry name" value="ND/Mrp_TM"/>
</dbReference>
<dbReference type="GO" id="GO:0003954">
    <property type="term" value="F:NADH dehydrogenase activity"/>
    <property type="evidence" value="ECO:0007669"/>
    <property type="project" value="TreeGrafter"/>
</dbReference>
<dbReference type="InterPro" id="IPR003918">
    <property type="entry name" value="NADH_UbQ_OxRdtase"/>
</dbReference>
<feature type="transmembrane region" description="Helical" evidence="16">
    <location>
        <begin position="94"/>
        <end position="112"/>
    </location>
</feature>
<reference evidence="19" key="1">
    <citation type="submission" date="2022-06" db="EMBL/GenBank/DDBJ databases">
        <title>Ophiomusa kimblae mitochondrion, complete genome.</title>
        <authorList>
            <person name="Li Y."/>
            <person name="Liao X."/>
        </authorList>
    </citation>
    <scope>NUCLEOTIDE SEQUENCE</scope>
</reference>
<sequence>MISLLLSSTAGVALTSICAPRNTLLITIITQSSILFLLSFLLINQNTSHLWSNLCFSLGNDFISSPLLVVSFWLTPVSILANTSTLQNNSTQSFKNFIALTLIIQFALIITFTASNLLVFFIGFESTLIPTLLLITRWGNQTERFEAGYFFIFYTLISSLPFFLALLLIYNKLTSLSLFLPPNSTSFSFILSFACMGAFLVKAPIFGFHLWLPKAHVEAPVAGSMILAAILLKMGGYGFIRLYIYFWSSLHFLASPFLIAFCCWGGTLTSLICLTQTDLKSLIAYSSVSHMSFLIATISSGTNWSISAAILIMVAHALTSSALFASANILYERSGSRTLFLSRGFKSSQSLLPFCWLFFLSSNLGLPPFPNSIGEVLSFSTILSWSTLLLPLIITSLTLTAIFSLSVFQIICSGWSFYWNANPYNLLEREIVLLFLHGFPLLSLILALSLIS</sequence>
<evidence type="ECO:0000256" key="12">
    <source>
        <dbReference type="ARBA" id="ARBA00023075"/>
    </source>
</evidence>
<comment type="function">
    <text evidence="16">Core subunit of the mitochondrial membrane respiratory chain NADH dehydrogenase (Complex I) which catalyzes electron transfer from NADH through the respiratory chain, using ubiquinone as an electron acceptor. Essential for the catalytic activity and assembly of complex I.</text>
</comment>
<evidence type="ECO:0000256" key="14">
    <source>
        <dbReference type="ARBA" id="ARBA00023136"/>
    </source>
</evidence>
<evidence type="ECO:0000256" key="15">
    <source>
        <dbReference type="ARBA" id="ARBA00049551"/>
    </source>
</evidence>
<keyword evidence="8" id="KW-1278">Translocase</keyword>
<accession>A0AAU6PXD7</accession>
<keyword evidence="14 16" id="KW-0472">Membrane</keyword>
<evidence type="ECO:0000256" key="6">
    <source>
        <dbReference type="ARBA" id="ARBA00022660"/>
    </source>
</evidence>
<dbReference type="PANTHER" id="PTHR43507:SF20">
    <property type="entry name" value="NADH-UBIQUINONE OXIDOREDUCTASE CHAIN 4"/>
    <property type="match status" value="1"/>
</dbReference>
<evidence type="ECO:0000256" key="9">
    <source>
        <dbReference type="ARBA" id="ARBA00022982"/>
    </source>
</evidence>
<keyword evidence="5 16" id="KW-0813">Transport</keyword>
<feature type="transmembrane region" description="Helical" evidence="16">
    <location>
        <begin position="224"/>
        <end position="246"/>
    </location>
</feature>
<evidence type="ECO:0000313" key="19">
    <source>
        <dbReference type="EMBL" id="WYA84595.1"/>
    </source>
</evidence>
<comment type="catalytic activity">
    <reaction evidence="15 16">
        <text>a ubiquinone + NADH + 5 H(+)(in) = a ubiquinol + NAD(+) + 4 H(+)(out)</text>
        <dbReference type="Rhea" id="RHEA:29091"/>
        <dbReference type="Rhea" id="RHEA-COMP:9565"/>
        <dbReference type="Rhea" id="RHEA-COMP:9566"/>
        <dbReference type="ChEBI" id="CHEBI:15378"/>
        <dbReference type="ChEBI" id="CHEBI:16389"/>
        <dbReference type="ChEBI" id="CHEBI:17976"/>
        <dbReference type="ChEBI" id="CHEBI:57540"/>
        <dbReference type="ChEBI" id="CHEBI:57945"/>
        <dbReference type="EC" id="7.1.1.2"/>
    </reaction>
</comment>
<dbReference type="GO" id="GO:0048039">
    <property type="term" value="F:ubiquinone binding"/>
    <property type="evidence" value="ECO:0007669"/>
    <property type="project" value="TreeGrafter"/>
</dbReference>
<evidence type="ECO:0000256" key="10">
    <source>
        <dbReference type="ARBA" id="ARBA00022989"/>
    </source>
</evidence>
<feature type="transmembrane region" description="Helical" evidence="16">
    <location>
        <begin position="147"/>
        <end position="170"/>
    </location>
</feature>
<dbReference type="EC" id="7.1.1.2" evidence="3 16"/>
<dbReference type="Pfam" id="PF00361">
    <property type="entry name" value="Proton_antipo_M"/>
    <property type="match status" value="1"/>
</dbReference>
<keyword evidence="13 16" id="KW-0496">Mitochondrion</keyword>
<feature type="transmembrane region" description="Helical" evidence="16">
    <location>
        <begin position="190"/>
        <end position="212"/>
    </location>
</feature>
<keyword evidence="11 16" id="KW-0520">NAD</keyword>
<evidence type="ECO:0000256" key="13">
    <source>
        <dbReference type="ARBA" id="ARBA00023128"/>
    </source>
</evidence>
<feature type="transmembrane region" description="Helical" evidence="16">
    <location>
        <begin position="389"/>
        <end position="419"/>
    </location>
</feature>
<keyword evidence="12 16" id="KW-0830">Ubiquinone</keyword>
<dbReference type="Pfam" id="PF01059">
    <property type="entry name" value="Oxidored_q5_N"/>
    <property type="match status" value="1"/>
</dbReference>
<feature type="transmembrane region" description="Helical" evidence="16">
    <location>
        <begin position="252"/>
        <end position="275"/>
    </location>
</feature>
<dbReference type="PRINTS" id="PR01437">
    <property type="entry name" value="NUOXDRDTASE4"/>
</dbReference>
<protein>
    <recommendedName>
        <fullName evidence="4 16">NADH-ubiquinone oxidoreductase chain 4</fullName>
        <ecNumber evidence="3 16">7.1.1.2</ecNumber>
    </recommendedName>
</protein>
<feature type="domain" description="NADH:ubiquinone oxidoreductase chain 4 N-terminal" evidence="18">
    <location>
        <begin position="2"/>
        <end position="111"/>
    </location>
</feature>
<dbReference type="GO" id="GO:0008137">
    <property type="term" value="F:NADH dehydrogenase (ubiquinone) activity"/>
    <property type="evidence" value="ECO:0007669"/>
    <property type="project" value="UniProtKB-UniRule"/>
</dbReference>
<evidence type="ECO:0000256" key="16">
    <source>
        <dbReference type="RuleBase" id="RU003297"/>
    </source>
</evidence>
<feature type="transmembrane region" description="Helical" evidence="16">
    <location>
        <begin position="282"/>
        <end position="300"/>
    </location>
</feature>
<dbReference type="GO" id="GO:0015990">
    <property type="term" value="P:electron transport coupled proton transport"/>
    <property type="evidence" value="ECO:0007669"/>
    <property type="project" value="TreeGrafter"/>
</dbReference>
<name>A0AAU6PXD7_9ECHI</name>
<dbReference type="GO" id="GO:0042773">
    <property type="term" value="P:ATP synthesis coupled electron transport"/>
    <property type="evidence" value="ECO:0007669"/>
    <property type="project" value="InterPro"/>
</dbReference>
<evidence type="ECO:0000256" key="11">
    <source>
        <dbReference type="ARBA" id="ARBA00023027"/>
    </source>
</evidence>
<feature type="domain" description="NADH:quinone oxidoreductase/Mrp antiporter transmembrane" evidence="17">
    <location>
        <begin position="114"/>
        <end position="396"/>
    </location>
</feature>
<feature type="transmembrane region" description="Helical" evidence="16">
    <location>
        <begin position="351"/>
        <end position="369"/>
    </location>
</feature>
<keyword evidence="10 16" id="KW-1133">Transmembrane helix</keyword>
<keyword evidence="6 16" id="KW-0679">Respiratory chain</keyword>
<comment type="similarity">
    <text evidence="2 16">Belongs to the complex I subunit 4 family.</text>
</comment>
<dbReference type="PANTHER" id="PTHR43507">
    <property type="entry name" value="NADH-UBIQUINONE OXIDOREDUCTASE CHAIN 4"/>
    <property type="match status" value="1"/>
</dbReference>
<dbReference type="InterPro" id="IPR000260">
    <property type="entry name" value="NADH4_N"/>
</dbReference>
<evidence type="ECO:0000256" key="7">
    <source>
        <dbReference type="ARBA" id="ARBA00022692"/>
    </source>
</evidence>
<comment type="subcellular location">
    <subcellularLocation>
        <location evidence="1 16">Mitochondrion membrane</location>
        <topology evidence="1 16">Multi-pass membrane protein</topology>
    </subcellularLocation>
</comment>
<dbReference type="GO" id="GO:0031966">
    <property type="term" value="C:mitochondrial membrane"/>
    <property type="evidence" value="ECO:0007669"/>
    <property type="project" value="UniProtKB-SubCell"/>
</dbReference>
<evidence type="ECO:0000259" key="18">
    <source>
        <dbReference type="Pfam" id="PF01059"/>
    </source>
</evidence>
<feature type="transmembrane region" description="Helical" evidence="16">
    <location>
        <begin position="431"/>
        <end position="451"/>
    </location>
</feature>
<feature type="transmembrane region" description="Helical" evidence="16">
    <location>
        <begin position="306"/>
        <end position="331"/>
    </location>
</feature>
<organism evidence="19">
    <name type="scientific">Ophiomusa kimblae</name>
    <dbReference type="NCBI Taxonomy" id="3135533"/>
    <lineage>
        <taxon>Eukaryota</taxon>
        <taxon>Metazoa</taxon>
        <taxon>Echinodermata</taxon>
        <taxon>Eleutherozoa</taxon>
        <taxon>Asterozoa</taxon>
        <taxon>Ophiuroidea</taxon>
        <taxon>Myophiuroidea</taxon>
        <taxon>Metophiurida</taxon>
        <taxon>Ophintegrida</taxon>
        <taxon>Amphilepidida</taxon>
        <taxon>Ophiurina</taxon>
        <taxon>Ophiolepidina</taxon>
        <taxon>Ophiolepididae</taxon>
        <taxon>Ophiomusa</taxon>
    </lineage>
</organism>
<evidence type="ECO:0000256" key="2">
    <source>
        <dbReference type="ARBA" id="ARBA00009025"/>
    </source>
</evidence>
<proteinExistence type="inferred from homology"/>
<feature type="transmembrane region" description="Helical" evidence="16">
    <location>
        <begin position="63"/>
        <end position="82"/>
    </location>
</feature>
<keyword evidence="7 16" id="KW-0812">Transmembrane</keyword>
<evidence type="ECO:0000256" key="5">
    <source>
        <dbReference type="ARBA" id="ARBA00022448"/>
    </source>
</evidence>
<geneLocation type="mitochondrion" evidence="19"/>
<keyword evidence="9 16" id="KW-0249">Electron transport</keyword>
<evidence type="ECO:0000259" key="17">
    <source>
        <dbReference type="Pfam" id="PF00361"/>
    </source>
</evidence>
<evidence type="ECO:0000256" key="8">
    <source>
        <dbReference type="ARBA" id="ARBA00022967"/>
    </source>
</evidence>
<dbReference type="EMBL" id="ON720728">
    <property type="protein sequence ID" value="WYA84595.1"/>
    <property type="molecule type" value="Genomic_DNA"/>
</dbReference>
<feature type="transmembrane region" description="Helical" evidence="16">
    <location>
        <begin position="118"/>
        <end position="135"/>
    </location>
</feature>
<evidence type="ECO:0000256" key="3">
    <source>
        <dbReference type="ARBA" id="ARBA00012944"/>
    </source>
</evidence>
<evidence type="ECO:0000256" key="4">
    <source>
        <dbReference type="ARBA" id="ARBA00021006"/>
    </source>
</evidence>
<feature type="transmembrane region" description="Helical" evidence="16">
    <location>
        <begin position="24"/>
        <end position="43"/>
    </location>
</feature>
<gene>
    <name evidence="19" type="primary">nad4</name>
</gene>